<dbReference type="Proteomes" id="UP001055091">
    <property type="component" value="Unassembled WGS sequence"/>
</dbReference>
<protein>
    <submittedName>
        <fullName evidence="2">Uncharacterized protein</fullName>
    </submittedName>
</protein>
<gene>
    <name evidence="2" type="ORF">CE91St55_60680</name>
</gene>
<dbReference type="EMBL" id="BQNJ01000002">
    <property type="protein sequence ID" value="GKH04087.1"/>
    <property type="molecule type" value="Genomic_DNA"/>
</dbReference>
<evidence type="ECO:0000256" key="1">
    <source>
        <dbReference type="SAM" id="MobiDB-lite"/>
    </source>
</evidence>
<proteinExistence type="predicted"/>
<feature type="region of interest" description="Disordered" evidence="1">
    <location>
        <begin position="55"/>
        <end position="91"/>
    </location>
</feature>
<name>A0AA37NN62_9FIRM</name>
<organism evidence="2 3">
    <name type="scientific">Hungatella hathewayi</name>
    <dbReference type="NCBI Taxonomy" id="154046"/>
    <lineage>
        <taxon>Bacteria</taxon>
        <taxon>Bacillati</taxon>
        <taxon>Bacillota</taxon>
        <taxon>Clostridia</taxon>
        <taxon>Lachnospirales</taxon>
        <taxon>Lachnospiraceae</taxon>
        <taxon>Hungatella</taxon>
    </lineage>
</organism>
<dbReference type="InterPro" id="IPR046085">
    <property type="entry name" value="DUF6103"/>
</dbReference>
<evidence type="ECO:0000313" key="3">
    <source>
        <dbReference type="Proteomes" id="UP001055091"/>
    </source>
</evidence>
<accession>A0AA37NN62</accession>
<comment type="caution">
    <text evidence="2">The sequence shown here is derived from an EMBL/GenBank/DDBJ whole genome shotgun (WGS) entry which is preliminary data.</text>
</comment>
<evidence type="ECO:0000313" key="2">
    <source>
        <dbReference type="EMBL" id="GKH04087.1"/>
    </source>
</evidence>
<dbReference type="RefSeq" id="WP_244053146.1">
    <property type="nucleotide sequence ID" value="NZ_BQNJ01000002.1"/>
</dbReference>
<sequence>MKNTTLTLTFNTERLDALTYHMGKKEADLKEELGDYLQKMYEKYVPQATREYLDDRISREGATKPARPRRQAEESHARNQTCQELGQAGSA</sequence>
<dbReference type="Pfam" id="PF19598">
    <property type="entry name" value="DUF6103"/>
    <property type="match status" value="1"/>
</dbReference>
<dbReference type="AlphaFoldDB" id="A0AA37NN62"/>
<feature type="compositionally biased region" description="Polar residues" evidence="1">
    <location>
        <begin position="78"/>
        <end position="91"/>
    </location>
</feature>
<reference evidence="2" key="1">
    <citation type="submission" date="2022-01" db="EMBL/GenBank/DDBJ databases">
        <title>Novel bile acid biosynthetic pathways are enriched in the microbiome of centenarians.</title>
        <authorList>
            <person name="Sato Y."/>
            <person name="Atarashi K."/>
            <person name="Plichta R.D."/>
            <person name="Arai Y."/>
            <person name="Sasajima S."/>
            <person name="Kearney M.S."/>
            <person name="Suda W."/>
            <person name="Takeshita K."/>
            <person name="Sasaki T."/>
            <person name="Okamoto S."/>
            <person name="Skelly N.A."/>
            <person name="Okamura Y."/>
            <person name="Vlamakis H."/>
            <person name="Li Y."/>
            <person name="Tanoue T."/>
            <person name="Takei H."/>
            <person name="Nittono H."/>
            <person name="Narushima S."/>
            <person name="Irie J."/>
            <person name="Itoh H."/>
            <person name="Moriya K."/>
            <person name="Sugiura Y."/>
            <person name="Suematsu M."/>
            <person name="Moritoki N."/>
            <person name="Shibata S."/>
            <person name="Littman R.D."/>
            <person name="Fischbach A.M."/>
            <person name="Uwamino Y."/>
            <person name="Inoue T."/>
            <person name="Honda A."/>
            <person name="Hattori M."/>
            <person name="Murai T."/>
            <person name="Xavier J.R."/>
            <person name="Hirose N."/>
            <person name="Honda K."/>
        </authorList>
    </citation>
    <scope>NUCLEOTIDE SEQUENCE</scope>
    <source>
        <strain evidence="2">CE91-St55</strain>
    </source>
</reference>